<feature type="region of interest" description="Disordered" evidence="1">
    <location>
        <begin position="1"/>
        <end position="72"/>
    </location>
</feature>
<reference evidence="3" key="1">
    <citation type="submission" date="2020-05" db="EMBL/GenBank/DDBJ databases">
        <authorList>
            <person name="Chiriac C."/>
            <person name="Salcher M."/>
            <person name="Ghai R."/>
            <person name="Kavagutti S V."/>
        </authorList>
    </citation>
    <scope>NUCLEOTIDE SEQUENCE</scope>
</reference>
<accession>A0A6J7IDY1</accession>
<protein>
    <submittedName>
        <fullName evidence="3">Unannotated protein</fullName>
    </submittedName>
</protein>
<keyword evidence="2" id="KW-1133">Transmembrane helix</keyword>
<evidence type="ECO:0000256" key="1">
    <source>
        <dbReference type="SAM" id="MobiDB-lite"/>
    </source>
</evidence>
<feature type="transmembrane region" description="Helical" evidence="2">
    <location>
        <begin position="82"/>
        <end position="102"/>
    </location>
</feature>
<feature type="transmembrane region" description="Helical" evidence="2">
    <location>
        <begin position="171"/>
        <end position="190"/>
    </location>
</feature>
<sequence length="195" mass="19529">MSTPPLGPYGRPLRPSADQDVVPAPGPPTLDPGTPDSPDGGADATGAGRRDADPRGPAGRESREASGERRETMTLVVDRRGALGAGIVVAAVASGLGPWITVGPFSRSGIGAGSDPVIVMVLGVLGGLLVVARRGRIATGIVGLLVTVLGVAHIREVSGRGDEILSASPGWGLYLVAVVGVALVVAAVTGRGRQR</sequence>
<name>A0A6J7IDY1_9ZZZZ</name>
<feature type="compositionally biased region" description="Low complexity" evidence="1">
    <location>
        <begin position="31"/>
        <end position="47"/>
    </location>
</feature>
<gene>
    <name evidence="3" type="ORF">UFOPK3564_02269</name>
</gene>
<dbReference type="AlphaFoldDB" id="A0A6J7IDY1"/>
<evidence type="ECO:0000313" key="3">
    <source>
        <dbReference type="EMBL" id="CAB4929035.1"/>
    </source>
</evidence>
<organism evidence="3">
    <name type="scientific">freshwater metagenome</name>
    <dbReference type="NCBI Taxonomy" id="449393"/>
    <lineage>
        <taxon>unclassified sequences</taxon>
        <taxon>metagenomes</taxon>
        <taxon>ecological metagenomes</taxon>
    </lineage>
</organism>
<feature type="transmembrane region" description="Helical" evidence="2">
    <location>
        <begin position="137"/>
        <end position="155"/>
    </location>
</feature>
<feature type="transmembrane region" description="Helical" evidence="2">
    <location>
        <begin position="108"/>
        <end position="130"/>
    </location>
</feature>
<proteinExistence type="predicted"/>
<evidence type="ECO:0000256" key="2">
    <source>
        <dbReference type="SAM" id="Phobius"/>
    </source>
</evidence>
<feature type="compositionally biased region" description="Basic and acidic residues" evidence="1">
    <location>
        <begin position="48"/>
        <end position="72"/>
    </location>
</feature>
<dbReference type="EMBL" id="CAFBMK010000151">
    <property type="protein sequence ID" value="CAB4929035.1"/>
    <property type="molecule type" value="Genomic_DNA"/>
</dbReference>
<keyword evidence="2" id="KW-0812">Transmembrane</keyword>
<keyword evidence="2" id="KW-0472">Membrane</keyword>